<evidence type="ECO:0000313" key="1">
    <source>
        <dbReference type="EMBL" id="SET05811.1"/>
    </source>
</evidence>
<dbReference type="EMBL" id="FOIN01000001">
    <property type="protein sequence ID" value="SET05811.1"/>
    <property type="molecule type" value="Genomic_DNA"/>
</dbReference>
<gene>
    <name evidence="1" type="ORF">SAMN04489758_101112</name>
</gene>
<dbReference type="AlphaFoldDB" id="A0A1I0BG85"/>
<protein>
    <submittedName>
        <fullName evidence="1">Uncharacterized protein</fullName>
    </submittedName>
</protein>
<dbReference type="Proteomes" id="UP000198558">
    <property type="component" value="Unassembled WGS sequence"/>
</dbReference>
<dbReference type="GeneID" id="78287157"/>
<reference evidence="2" key="1">
    <citation type="submission" date="2016-10" db="EMBL/GenBank/DDBJ databases">
        <authorList>
            <person name="Varghese N."/>
            <person name="Submissions S."/>
        </authorList>
    </citation>
    <scope>NUCLEOTIDE SEQUENCE [LARGE SCALE GENOMIC DNA]</scope>
    <source>
        <strain evidence="2">DSM 1551</strain>
    </source>
</reference>
<dbReference type="RefSeq" id="WP_092351401.1">
    <property type="nucleotide sequence ID" value="NZ_FOIN01000001.1"/>
</dbReference>
<proteinExistence type="predicted"/>
<keyword evidence="2" id="KW-1185">Reference proteome</keyword>
<accession>A0A1I0BG85</accession>
<dbReference type="OrthoDB" id="3035112at2"/>
<name>A0A1I0BG85_9FIRM</name>
<evidence type="ECO:0000313" key="2">
    <source>
        <dbReference type="Proteomes" id="UP000198558"/>
    </source>
</evidence>
<sequence length="148" mass="17526">MTKQEKQDWDELYQYVKLNVFNYDQNQSLPSNIVLGLKGLQTGKAIENRKIKDNAHYPFKIILLSFKLNKNKIDYAIKTKNFKNEHSKFVYIKKIVESDLNNLYTKIKESEKAKSKIEGIDLTNLENNFKAKYKPKTKKTNKKLKGYW</sequence>
<organism evidence="1 2">
    <name type="scientific">Thomasclavelia cocleata</name>
    <dbReference type="NCBI Taxonomy" id="69824"/>
    <lineage>
        <taxon>Bacteria</taxon>
        <taxon>Bacillati</taxon>
        <taxon>Bacillota</taxon>
        <taxon>Erysipelotrichia</taxon>
        <taxon>Erysipelotrichales</taxon>
        <taxon>Coprobacillaceae</taxon>
        <taxon>Thomasclavelia</taxon>
    </lineage>
</organism>